<dbReference type="Proteomes" id="UP000094707">
    <property type="component" value="Chromosome I"/>
</dbReference>
<gene>
    <name evidence="2" type="ORF">MCBB_0836</name>
</gene>
<dbReference type="Pfam" id="PF26119">
    <property type="entry name" value="DUF8036"/>
    <property type="match status" value="1"/>
</dbReference>
<dbReference type="STRING" id="118062.MCBB_0836"/>
<feature type="transmembrane region" description="Helical" evidence="1">
    <location>
        <begin position="47"/>
        <end position="69"/>
    </location>
</feature>
<protein>
    <submittedName>
        <fullName evidence="2">Region of a membrane-bound protein predicted to be embedded in the membrane</fullName>
    </submittedName>
</protein>
<evidence type="ECO:0000313" key="3">
    <source>
        <dbReference type="Proteomes" id="UP000094707"/>
    </source>
</evidence>
<name>A0A1D3L199_9EURY</name>
<keyword evidence="3" id="KW-1185">Reference proteome</keyword>
<dbReference type="EMBL" id="LT607756">
    <property type="protein sequence ID" value="SCG85401.1"/>
    <property type="molecule type" value="Genomic_DNA"/>
</dbReference>
<evidence type="ECO:0000256" key="1">
    <source>
        <dbReference type="SAM" id="Phobius"/>
    </source>
</evidence>
<dbReference type="AlphaFoldDB" id="A0A1D3L199"/>
<organism evidence="2 3">
    <name type="scientific">Methanobacterium congolense</name>
    <dbReference type="NCBI Taxonomy" id="118062"/>
    <lineage>
        <taxon>Archaea</taxon>
        <taxon>Methanobacteriati</taxon>
        <taxon>Methanobacteriota</taxon>
        <taxon>Methanomada group</taxon>
        <taxon>Methanobacteria</taxon>
        <taxon>Methanobacteriales</taxon>
        <taxon>Methanobacteriaceae</taxon>
        <taxon>Methanobacterium</taxon>
    </lineage>
</organism>
<keyword evidence="1" id="KW-1133">Transmembrane helix</keyword>
<evidence type="ECO:0000313" key="2">
    <source>
        <dbReference type="EMBL" id="SCG85401.1"/>
    </source>
</evidence>
<keyword evidence="1" id="KW-0812">Transmembrane</keyword>
<dbReference type="PATRIC" id="fig|129848.4.peg.839"/>
<accession>A0A1D3L199</accession>
<keyword evidence="1" id="KW-0472">Membrane</keyword>
<feature type="transmembrane region" description="Helical" evidence="1">
    <location>
        <begin position="12"/>
        <end position="35"/>
    </location>
</feature>
<dbReference type="InterPro" id="IPR058349">
    <property type="entry name" value="DUF8036"/>
</dbReference>
<proteinExistence type="predicted"/>
<reference evidence="2 3" key="1">
    <citation type="submission" date="2016-08" db="EMBL/GenBank/DDBJ databases">
        <authorList>
            <person name="Seilhamer J.J."/>
        </authorList>
    </citation>
    <scope>NUCLEOTIDE SEQUENCE [LARGE SCALE GENOMIC DNA]</scope>
    <source>
        <strain evidence="2">Buetzberg</strain>
    </source>
</reference>
<dbReference type="GeneID" id="30411686"/>
<dbReference type="KEGG" id="mcub:MCBB_0836"/>
<sequence>MLYISPESLNVIIISSKILGIGNILLLTGLLYMYWRSYQGMKSKYTLGLLFFGSFFLFQTIVLAVAIFFVRWFVIAFFVALLEFIALAILLKITWE</sequence>
<feature type="transmembrane region" description="Helical" evidence="1">
    <location>
        <begin position="75"/>
        <end position="95"/>
    </location>
</feature>
<dbReference type="RefSeq" id="WP_071906572.1">
    <property type="nucleotide sequence ID" value="NZ_LT607756.1"/>
</dbReference>